<sequence>MAEKSSFFNSVSGDRKYKAEDWASYFGTLIGNGVFPNPATNLQVVPGASGLTVTVHAGKAWINGYYYNNTDDLTLTLPTPDGSKKRIDRIVVRWSLSDRKISAAVKSGTAATNPSAAVLQRDSDVYELAIADVLVGVAATSITSASITDRRYDSTLCGVVTGTVQQIDTSAFAAQVQSFLDDSEAEFTSWLNGIQDVLDESTAGNLLNLINAHKADTSNPHQVTAAQIGAATISAMQTALNGKANTSHTQAASTITAGTLAGKVQANQTAMAATSAQLRDIVFTMDDPGVGTTSDYPNGTVICVYE</sequence>
<organism evidence="1">
    <name type="scientific">Myoviridae sp. ctsNT17</name>
    <dbReference type="NCBI Taxonomy" id="2825191"/>
    <lineage>
        <taxon>Viruses</taxon>
        <taxon>Duplodnaviria</taxon>
        <taxon>Heunggongvirae</taxon>
        <taxon>Uroviricota</taxon>
        <taxon>Caudoviricetes</taxon>
    </lineage>
</organism>
<keyword evidence="1" id="KW-0675">Receptor</keyword>
<evidence type="ECO:0000313" key="1">
    <source>
        <dbReference type="EMBL" id="DAE05749.1"/>
    </source>
</evidence>
<proteinExistence type="predicted"/>
<accession>A0A8S5PGL0</accession>
<dbReference type="EMBL" id="BK015416">
    <property type="protein sequence ID" value="DAE05749.1"/>
    <property type="molecule type" value="Genomic_DNA"/>
</dbReference>
<protein>
    <submittedName>
        <fullName evidence="1">Receptor Binding Protein</fullName>
    </submittedName>
</protein>
<name>A0A8S5PGL0_9CAUD</name>
<reference evidence="1" key="1">
    <citation type="journal article" date="2021" name="Proc. Natl. Acad. Sci. U.S.A.">
        <title>A Catalog of Tens of Thousands of Viruses from Human Metagenomes Reveals Hidden Associations with Chronic Diseases.</title>
        <authorList>
            <person name="Tisza M.J."/>
            <person name="Buck C.B."/>
        </authorList>
    </citation>
    <scope>NUCLEOTIDE SEQUENCE</scope>
    <source>
        <strain evidence="1">CtsNT17</strain>
    </source>
</reference>